<sequence length="76" mass="8970">MGRWTPCKRRAFVKKLRRFGFSPPEPGGRHFYMRYGAYTLTIPNNPEYPVAQLKMLIGEIEHILGRKISLMEWDKS</sequence>
<accession>A0A811TH74</accession>
<protein>
    <recommendedName>
        <fullName evidence="3">Type II toxin-antitoxin system HicA family toxin</fullName>
    </recommendedName>
</protein>
<evidence type="ECO:0008006" key="3">
    <source>
        <dbReference type="Google" id="ProtNLM"/>
    </source>
</evidence>
<dbReference type="SUPFAM" id="SSF54786">
    <property type="entry name" value="YcfA/nrd intein domain"/>
    <property type="match status" value="1"/>
</dbReference>
<gene>
    <name evidence="1" type="ORF">LAKADJCE_00967</name>
</gene>
<dbReference type="AlphaFoldDB" id="A0A811TH74"/>
<proteinExistence type="predicted"/>
<organism evidence="1 2">
    <name type="scientific">Candidatus Argoarchaeum ethanivorans</name>
    <dbReference type="NCBI Taxonomy" id="2608793"/>
    <lineage>
        <taxon>Archaea</taxon>
        <taxon>Methanobacteriati</taxon>
        <taxon>Methanobacteriota</taxon>
        <taxon>Stenosarchaea group</taxon>
        <taxon>Methanomicrobia</taxon>
        <taxon>Methanosarcinales</taxon>
        <taxon>Methanosarcinales incertae sedis</taxon>
        <taxon>GOM Arc I cluster</taxon>
        <taxon>Candidatus Argoarchaeum</taxon>
    </lineage>
</organism>
<dbReference type="EMBL" id="CAJHIR010000088">
    <property type="protein sequence ID" value="CAD6494840.1"/>
    <property type="molecule type" value="Genomic_DNA"/>
</dbReference>
<reference evidence="1" key="1">
    <citation type="submission" date="2020-10" db="EMBL/GenBank/DDBJ databases">
        <authorList>
            <person name="Hahn C.J."/>
            <person name="Laso-Perez R."/>
            <person name="Vulcano F."/>
            <person name="Vaziourakis K.-M."/>
            <person name="Stokke R."/>
            <person name="Steen I.H."/>
            <person name="Teske A."/>
            <person name="Boetius A."/>
            <person name="Liebeke M."/>
            <person name="Amann R."/>
            <person name="Knittel K."/>
        </authorList>
    </citation>
    <scope>NUCLEOTIDE SEQUENCE</scope>
    <source>
        <strain evidence="1">Gfbio:e3339647-f889-4370-9287-4fb5cb688e4c:AG392J18_GoMArc1</strain>
    </source>
</reference>
<dbReference type="Proteomes" id="UP000612009">
    <property type="component" value="Unassembled WGS sequence"/>
</dbReference>
<name>A0A811TH74_9EURY</name>
<comment type="caution">
    <text evidence="1">The sequence shown here is derived from an EMBL/GenBank/DDBJ whole genome shotgun (WGS) entry which is preliminary data.</text>
</comment>
<evidence type="ECO:0000313" key="2">
    <source>
        <dbReference type="Proteomes" id="UP000612009"/>
    </source>
</evidence>
<evidence type="ECO:0000313" key="1">
    <source>
        <dbReference type="EMBL" id="CAD6494840.1"/>
    </source>
</evidence>